<accession>A0AAV5AI01</accession>
<dbReference type="EMBL" id="BPWL01000009">
    <property type="protein sequence ID" value="GJJ14234.1"/>
    <property type="molecule type" value="Genomic_DNA"/>
</dbReference>
<name>A0AAV5AI01_9AGAM</name>
<dbReference type="AlphaFoldDB" id="A0AAV5AI01"/>
<evidence type="ECO:0000313" key="2">
    <source>
        <dbReference type="Proteomes" id="UP001050691"/>
    </source>
</evidence>
<proteinExistence type="predicted"/>
<sequence>MHMSDFDHDSGSIGDHNMWTTWGTSARVLQTGIKEEFTEFHVHPLLALREMRESRPEYT</sequence>
<dbReference type="Proteomes" id="UP001050691">
    <property type="component" value="Unassembled WGS sequence"/>
</dbReference>
<gene>
    <name evidence="1" type="ORF">Clacol_008497</name>
</gene>
<keyword evidence="2" id="KW-1185">Reference proteome</keyword>
<protein>
    <submittedName>
        <fullName evidence="1">Uncharacterized protein</fullName>
    </submittedName>
</protein>
<organism evidence="1 2">
    <name type="scientific">Clathrus columnatus</name>
    <dbReference type="NCBI Taxonomy" id="1419009"/>
    <lineage>
        <taxon>Eukaryota</taxon>
        <taxon>Fungi</taxon>
        <taxon>Dikarya</taxon>
        <taxon>Basidiomycota</taxon>
        <taxon>Agaricomycotina</taxon>
        <taxon>Agaricomycetes</taxon>
        <taxon>Phallomycetidae</taxon>
        <taxon>Phallales</taxon>
        <taxon>Clathraceae</taxon>
        <taxon>Clathrus</taxon>
    </lineage>
</organism>
<comment type="caution">
    <text evidence="1">The sequence shown here is derived from an EMBL/GenBank/DDBJ whole genome shotgun (WGS) entry which is preliminary data.</text>
</comment>
<evidence type="ECO:0000313" key="1">
    <source>
        <dbReference type="EMBL" id="GJJ14234.1"/>
    </source>
</evidence>
<reference evidence="1" key="1">
    <citation type="submission" date="2021-10" db="EMBL/GenBank/DDBJ databases">
        <title>De novo Genome Assembly of Clathrus columnatus (Basidiomycota, Fungi) Using Illumina and Nanopore Sequence Data.</title>
        <authorList>
            <person name="Ogiso-Tanaka E."/>
            <person name="Itagaki H."/>
            <person name="Hosoya T."/>
            <person name="Hosaka K."/>
        </authorList>
    </citation>
    <scope>NUCLEOTIDE SEQUENCE</scope>
    <source>
        <strain evidence="1">MO-923</strain>
    </source>
</reference>